<dbReference type="Proteomes" id="UP000467193">
    <property type="component" value="Chromosome"/>
</dbReference>
<dbReference type="KEGG" id="msei:MSEDJ_22560"/>
<proteinExistence type="predicted"/>
<reference evidence="3 4" key="1">
    <citation type="journal article" date="2019" name="Emerg. Microbes Infect.">
        <title>Comprehensive subspecies identification of 175 nontuberculous mycobacteria species based on 7547 genomic profiles.</title>
        <authorList>
            <person name="Matsumoto Y."/>
            <person name="Kinjo T."/>
            <person name="Motooka D."/>
            <person name="Nabeya D."/>
            <person name="Jung N."/>
            <person name="Uechi K."/>
            <person name="Horii T."/>
            <person name="Iida T."/>
            <person name="Fujita J."/>
            <person name="Nakamura S."/>
        </authorList>
    </citation>
    <scope>NUCLEOTIDE SEQUENCE [LARGE SCALE GENOMIC DNA]</scope>
    <source>
        <strain evidence="3 4">JCM 17899</strain>
    </source>
</reference>
<evidence type="ECO:0000256" key="1">
    <source>
        <dbReference type="SAM" id="MobiDB-lite"/>
    </source>
</evidence>
<evidence type="ECO:0000256" key="2">
    <source>
        <dbReference type="SAM" id="Phobius"/>
    </source>
</evidence>
<protein>
    <submittedName>
        <fullName evidence="3">Uncharacterized protein</fullName>
    </submittedName>
</protein>
<feature type="transmembrane region" description="Helical" evidence="2">
    <location>
        <begin position="69"/>
        <end position="91"/>
    </location>
</feature>
<feature type="region of interest" description="Disordered" evidence="1">
    <location>
        <begin position="100"/>
        <end position="138"/>
    </location>
</feature>
<sequence length="294" mass="30697">MAEAGDNEGMGMSRDDGSEPYLGEPPAYDAAGASAYWSPAPPPSDAGSEPYPSSVPPTDPAPDHQRRTLAILGTVGVALVAAIVVAIVLVVRVLDADPTSEDPAVASQTPSAEPVRECTQGVSDGEVPESGAVSAGGLSFPRSVAPEWQPKAEHRVPNSVDAISLEAEISDMTDMTWIGQLTVGVTNVDQDMSLTDQARLMLKCVVESELYERASPFVGEVTPKPGRLDGVPTVTIEVPISVVIPDPAITGDDLVLVIVGTRPSTYFLATTPFGDVERQAVVRAAMEGLRVSPV</sequence>
<gene>
    <name evidence="3" type="ORF">MSEDJ_22560</name>
</gene>
<keyword evidence="4" id="KW-1185">Reference proteome</keyword>
<keyword evidence="2" id="KW-0812">Transmembrane</keyword>
<keyword evidence="2" id="KW-1133">Transmembrane helix</keyword>
<keyword evidence="2" id="KW-0472">Membrane</keyword>
<dbReference type="AlphaFoldDB" id="A0A7I7QPZ9"/>
<evidence type="ECO:0000313" key="4">
    <source>
        <dbReference type="Proteomes" id="UP000467193"/>
    </source>
</evidence>
<name>A0A7I7QPZ9_9MYCO</name>
<feature type="region of interest" description="Disordered" evidence="1">
    <location>
        <begin position="1"/>
        <end position="62"/>
    </location>
</feature>
<accession>A0A7I7QPZ9</accession>
<dbReference type="EMBL" id="AP022588">
    <property type="protein sequence ID" value="BBY28160.1"/>
    <property type="molecule type" value="Genomic_DNA"/>
</dbReference>
<evidence type="ECO:0000313" key="3">
    <source>
        <dbReference type="EMBL" id="BBY28160.1"/>
    </source>
</evidence>
<organism evidence="3 4">
    <name type="scientific">Mycolicibacterium sediminis</name>
    <dbReference type="NCBI Taxonomy" id="1286180"/>
    <lineage>
        <taxon>Bacteria</taxon>
        <taxon>Bacillati</taxon>
        <taxon>Actinomycetota</taxon>
        <taxon>Actinomycetes</taxon>
        <taxon>Mycobacteriales</taxon>
        <taxon>Mycobacteriaceae</taxon>
        <taxon>Mycolicibacterium</taxon>
    </lineage>
</organism>